<feature type="domain" description="GGDEF" evidence="3">
    <location>
        <begin position="201"/>
        <end position="333"/>
    </location>
</feature>
<dbReference type="InterPro" id="IPR043128">
    <property type="entry name" value="Rev_trsase/Diguanyl_cyclase"/>
</dbReference>
<gene>
    <name evidence="4" type="ORF">VISI1226_04597</name>
</gene>
<dbReference type="SUPFAM" id="SSF55073">
    <property type="entry name" value="Nucleotide cyclase"/>
    <property type="match status" value="1"/>
</dbReference>
<dbReference type="CDD" id="cd01949">
    <property type="entry name" value="GGDEF"/>
    <property type="match status" value="1"/>
</dbReference>
<evidence type="ECO:0000313" key="4">
    <source>
        <dbReference type="EMBL" id="EGA71268.1"/>
    </source>
</evidence>
<dbReference type="Gene3D" id="3.30.70.270">
    <property type="match status" value="1"/>
</dbReference>
<evidence type="ECO:0000313" key="5">
    <source>
        <dbReference type="Proteomes" id="UP000006228"/>
    </source>
</evidence>
<dbReference type="PROSITE" id="PS50887">
    <property type="entry name" value="GGDEF"/>
    <property type="match status" value="1"/>
</dbReference>
<sequence length="343" mass="39608">MIQSNGLLEFGLVELEARLTMFRCSTDTCQKWQALIPAQAQEDFSDGIYRALLEQFQHSEQISAVLSHFSTHNALNEYIHLLFNQTFDQTYIDRLAKHALDLTNQQCNLSTYSMIGFELHRQVLNRFEQFTDDKSTLDALSKRLQFDMMLVTDFIHHKELEDVKRYCCLMEIKDSLTDLYTYETFIEELDRMVAQCQRNHSSVLVLKANVKDLNGINQRYGYEFGNQVLQTFAAVSQDLIRKSDVVARGKDDNFYLALLDTDQQEASSICQRICEHVEQRSELPITLCFGGSSYVQDQPTSIDKLITSVDKHLLLAQNRSKVTNQHEFSVFFGAQDNVIHLVK</sequence>
<dbReference type="Pfam" id="PF00990">
    <property type="entry name" value="GGDEF"/>
    <property type="match status" value="1"/>
</dbReference>
<accession>E8M416</accession>
<dbReference type="AlphaFoldDB" id="E8M416"/>
<dbReference type="NCBIfam" id="TIGR00254">
    <property type="entry name" value="GGDEF"/>
    <property type="match status" value="1"/>
</dbReference>
<dbReference type="PANTHER" id="PTHR45138">
    <property type="entry name" value="REGULATORY COMPONENTS OF SENSORY TRANSDUCTION SYSTEM"/>
    <property type="match status" value="1"/>
</dbReference>
<evidence type="ECO:0000256" key="1">
    <source>
        <dbReference type="ARBA" id="ARBA00012528"/>
    </source>
</evidence>
<dbReference type="OrthoDB" id="5854184at2"/>
<dbReference type="GeneID" id="95568382"/>
<dbReference type="SMART" id="SM00267">
    <property type="entry name" value="GGDEF"/>
    <property type="match status" value="1"/>
</dbReference>
<dbReference type="InterPro" id="IPR050469">
    <property type="entry name" value="Diguanylate_Cyclase"/>
</dbReference>
<dbReference type="EC" id="2.7.7.65" evidence="1"/>
<dbReference type="InterPro" id="IPR029787">
    <property type="entry name" value="Nucleotide_cyclase"/>
</dbReference>
<dbReference type="GO" id="GO:0052621">
    <property type="term" value="F:diguanylate cyclase activity"/>
    <property type="evidence" value="ECO:0007669"/>
    <property type="project" value="UniProtKB-EC"/>
</dbReference>
<dbReference type="eggNOG" id="COG3706">
    <property type="taxonomic scope" value="Bacteria"/>
</dbReference>
<comment type="catalytic activity">
    <reaction evidence="2">
        <text>2 GTP = 3',3'-c-di-GMP + 2 diphosphate</text>
        <dbReference type="Rhea" id="RHEA:24898"/>
        <dbReference type="ChEBI" id="CHEBI:33019"/>
        <dbReference type="ChEBI" id="CHEBI:37565"/>
        <dbReference type="ChEBI" id="CHEBI:58805"/>
        <dbReference type="EC" id="2.7.7.65"/>
    </reaction>
</comment>
<name>E8M416_PHOS4</name>
<protein>
    <recommendedName>
        <fullName evidence="1">diguanylate cyclase</fullName>
        <ecNumber evidence="1">2.7.7.65</ecNumber>
    </recommendedName>
</protein>
<dbReference type="InterPro" id="IPR000160">
    <property type="entry name" value="GGDEF_dom"/>
</dbReference>
<evidence type="ECO:0000259" key="3">
    <source>
        <dbReference type="PROSITE" id="PS50887"/>
    </source>
</evidence>
<organism evidence="4 5">
    <name type="scientific">Vibrio sinaloensis DSM 21326</name>
    <dbReference type="NCBI Taxonomy" id="945550"/>
    <lineage>
        <taxon>Bacteria</taxon>
        <taxon>Pseudomonadati</taxon>
        <taxon>Pseudomonadota</taxon>
        <taxon>Gammaproteobacteria</taxon>
        <taxon>Vibrionales</taxon>
        <taxon>Vibrionaceae</taxon>
        <taxon>Vibrio</taxon>
        <taxon>Vibrio oreintalis group</taxon>
    </lineage>
</organism>
<comment type="caution">
    <text evidence="4">The sequence shown here is derived from an EMBL/GenBank/DDBJ whole genome shotgun (WGS) entry which is preliminary data.</text>
</comment>
<dbReference type="EMBL" id="AEVT01000024">
    <property type="protein sequence ID" value="EGA71268.1"/>
    <property type="molecule type" value="Genomic_DNA"/>
</dbReference>
<dbReference type="PANTHER" id="PTHR45138:SF9">
    <property type="entry name" value="DIGUANYLATE CYCLASE DGCM-RELATED"/>
    <property type="match status" value="1"/>
</dbReference>
<dbReference type="RefSeq" id="WP_008074876.1">
    <property type="nucleotide sequence ID" value="NZ_AEVT01000024.1"/>
</dbReference>
<proteinExistence type="predicted"/>
<reference evidence="4 5" key="1">
    <citation type="journal article" date="2012" name="Int. J. Syst. Evol. Microbiol.">
        <title>Vibrio caribbeanicus sp. nov., isolated from the marine sponge Scleritoderma cyanea.</title>
        <authorList>
            <person name="Hoffmann M."/>
            <person name="Monday S.R."/>
            <person name="Allard M.W."/>
            <person name="Strain E.A."/>
            <person name="Whittaker P."/>
            <person name="Naum M."/>
            <person name="McCarthy P.J."/>
            <person name="Lopez J.V."/>
            <person name="Fischer M."/>
            <person name="Brown E.W."/>
        </authorList>
    </citation>
    <scope>NUCLEOTIDE SEQUENCE [LARGE SCALE GENOMIC DNA]</scope>
    <source>
        <strain evidence="5">DSMZ 21326</strain>
    </source>
</reference>
<dbReference type="Proteomes" id="UP000006228">
    <property type="component" value="Unassembled WGS sequence"/>
</dbReference>
<evidence type="ECO:0000256" key="2">
    <source>
        <dbReference type="ARBA" id="ARBA00034247"/>
    </source>
</evidence>